<dbReference type="Proteomes" id="UP000594961">
    <property type="component" value="Chromosome"/>
</dbReference>
<dbReference type="GO" id="GO:0004557">
    <property type="term" value="F:alpha-galactosidase activity"/>
    <property type="evidence" value="ECO:0007669"/>
    <property type="project" value="InterPro"/>
</dbReference>
<name>A0A7M1R175_9ACTO</name>
<dbReference type="Gene3D" id="3.20.20.70">
    <property type="entry name" value="Aldolase class I"/>
    <property type="match status" value="1"/>
</dbReference>
<dbReference type="Pfam" id="PF02065">
    <property type="entry name" value="Melibiase"/>
    <property type="match status" value="1"/>
</dbReference>
<gene>
    <name evidence="3" type="ORF">INS90_00860</name>
</gene>
<protein>
    <submittedName>
        <fullName evidence="3">Alpha-galactosidase</fullName>
    </submittedName>
</protein>
<dbReference type="PANTHER" id="PTHR43053">
    <property type="entry name" value="GLYCOSIDASE FAMILY 31"/>
    <property type="match status" value="1"/>
</dbReference>
<dbReference type="AlphaFoldDB" id="A0A7M1R175"/>
<dbReference type="PANTHER" id="PTHR43053:SF3">
    <property type="entry name" value="ALPHA-GALACTOSIDASE C-RELATED"/>
    <property type="match status" value="1"/>
</dbReference>
<evidence type="ECO:0000313" key="4">
    <source>
        <dbReference type="Proteomes" id="UP000594961"/>
    </source>
</evidence>
<dbReference type="SUPFAM" id="SSF51445">
    <property type="entry name" value="(Trans)glycosidases"/>
    <property type="match status" value="1"/>
</dbReference>
<evidence type="ECO:0000256" key="2">
    <source>
        <dbReference type="ARBA" id="ARBA00023295"/>
    </source>
</evidence>
<dbReference type="RefSeq" id="WP_197553643.1">
    <property type="nucleotide sequence ID" value="NZ_CP063212.1"/>
</dbReference>
<dbReference type="InterPro" id="IPR017853">
    <property type="entry name" value="GH"/>
</dbReference>
<dbReference type="InterPro" id="IPR002252">
    <property type="entry name" value="Glyco_hydro_36"/>
</dbReference>
<sequence length="505" mass="55936">MDIEVGAKSFRLRVADEAVQAWAGHVVVAANSFVINHPWGATEFFRHGWNSWSSTRWWHMAKKPWRVWDNPDRTLTAEDAATDNPQVHTSAMVTALCGPDGEVFLVGALRGESPTLRIDECSVSCTADSDALWFIATGLEVEVFSDYVAALAQERGLQSLPRVGATIGPIWSSWYSWFEEITDEIISAEISPARELGYGSIQIDDGWESRVGNWSPNDKFPAGMADLSGRIHDAGLKTGLWVAPFIALPGTPVLERYPQMFLKDAHGELLPVGHNWGEHYYGLDFSRPDAHEWLAETMTEIAGWGIDMFKLDFIYAAALEAERVGMGREEAYRAGLVTIREAVGPDVYLLGSGAVINASFGLLNGVRVGPDTAPYWDNTERKGDPTGPSVLNALRSSLSRTWLRPLIDCDPDVAYFRTRGSLLSPEVNELTADASLACEFAQCSDPAAWLSDDERGQVRRWAENARRAPDVVQTGRYTYTIDGREVDFDTYLNPTGRVSDRLLVK</sequence>
<keyword evidence="1" id="KW-0378">Hydrolase</keyword>
<accession>A0A7M1R175</accession>
<keyword evidence="2" id="KW-0326">Glycosidase</keyword>
<evidence type="ECO:0000313" key="3">
    <source>
        <dbReference type="EMBL" id="QOR47896.1"/>
    </source>
</evidence>
<evidence type="ECO:0000256" key="1">
    <source>
        <dbReference type="ARBA" id="ARBA00022801"/>
    </source>
</evidence>
<organism evidence="3 4">
    <name type="scientific">Trueperella pecoris</name>
    <dbReference type="NCBI Taxonomy" id="2733571"/>
    <lineage>
        <taxon>Bacteria</taxon>
        <taxon>Bacillati</taxon>
        <taxon>Actinomycetota</taxon>
        <taxon>Actinomycetes</taxon>
        <taxon>Actinomycetales</taxon>
        <taxon>Actinomycetaceae</taxon>
        <taxon>Trueperella</taxon>
    </lineage>
</organism>
<dbReference type="CDD" id="cd14791">
    <property type="entry name" value="GH36"/>
    <property type="match status" value="1"/>
</dbReference>
<dbReference type="EMBL" id="CP063212">
    <property type="protein sequence ID" value="QOR47896.1"/>
    <property type="molecule type" value="Genomic_DNA"/>
</dbReference>
<reference evidence="3 4" key="1">
    <citation type="submission" date="2020-10" db="EMBL/GenBank/DDBJ databases">
        <title>Trueperella pecoris sp. nov. isolated from bovine and porcine specimens.</title>
        <authorList>
            <person name="Schoenecker L."/>
            <person name="Schnydrig P."/>
            <person name="Brodard I."/>
            <person name="Thomann A."/>
            <person name="Hemphill A."/>
            <person name="Rodriguez-Campos S."/>
            <person name="Perreten V."/>
            <person name="Jores J."/>
            <person name="Kittl S."/>
        </authorList>
    </citation>
    <scope>NUCLEOTIDE SEQUENCE [LARGE SCALE GENOMIC DNA]</scope>
    <source>
        <strain evidence="3 4">19OD0592</strain>
    </source>
</reference>
<dbReference type="GO" id="GO:0016052">
    <property type="term" value="P:carbohydrate catabolic process"/>
    <property type="evidence" value="ECO:0007669"/>
    <property type="project" value="InterPro"/>
</dbReference>
<dbReference type="InterPro" id="IPR013785">
    <property type="entry name" value="Aldolase_TIM"/>
</dbReference>
<dbReference type="InterPro" id="IPR050985">
    <property type="entry name" value="Alpha-glycosidase_related"/>
</dbReference>
<proteinExistence type="predicted"/>